<dbReference type="EMBL" id="JALBUT010000007">
    <property type="protein sequence ID" value="MDX8415880.1"/>
    <property type="molecule type" value="Genomic_DNA"/>
</dbReference>
<evidence type="ECO:0000256" key="1">
    <source>
        <dbReference type="SAM" id="MobiDB-lite"/>
    </source>
</evidence>
<feature type="domain" description="DUF1553" evidence="4">
    <location>
        <begin position="380"/>
        <end position="613"/>
    </location>
</feature>
<organism evidence="5 6">
    <name type="scientific">Intestinicryptomonas porci</name>
    <dbReference type="NCBI Taxonomy" id="2926320"/>
    <lineage>
        <taxon>Bacteria</taxon>
        <taxon>Pseudomonadati</taxon>
        <taxon>Verrucomicrobiota</taxon>
        <taxon>Opitutia</taxon>
        <taxon>Opitutales</taxon>
        <taxon>Intestinicryptomonaceae</taxon>
        <taxon>Intestinicryptomonas</taxon>
    </lineage>
</organism>
<evidence type="ECO:0000259" key="3">
    <source>
        <dbReference type="Pfam" id="PF07583"/>
    </source>
</evidence>
<feature type="region of interest" description="Disordered" evidence="1">
    <location>
        <begin position="132"/>
        <end position="151"/>
    </location>
</feature>
<dbReference type="PANTHER" id="PTHR35889">
    <property type="entry name" value="CYCLOINULO-OLIGOSACCHARIDE FRUCTANOTRANSFERASE-RELATED"/>
    <property type="match status" value="1"/>
</dbReference>
<protein>
    <submittedName>
        <fullName evidence="5">DUF1549 and DUF1553 domain-containing protein</fullName>
    </submittedName>
</protein>
<feature type="chain" id="PRO_5045451166" evidence="2">
    <location>
        <begin position="20"/>
        <end position="642"/>
    </location>
</feature>
<dbReference type="RefSeq" id="WP_370397333.1">
    <property type="nucleotide sequence ID" value="NZ_JALBUT010000007.1"/>
</dbReference>
<feature type="compositionally biased region" description="Basic residues" evidence="1">
    <location>
        <begin position="135"/>
        <end position="146"/>
    </location>
</feature>
<gene>
    <name evidence="5" type="ORF">MOX91_06795</name>
</gene>
<sequence>MLKKAFRGIFFGISMAAIAVCPEASLFAQKNNLGENQNGAKSEKKSNILRLEIKAKENLLTVGVPSKITITAHFKDGSPPQDITSTAKIKPSADLEIENGAITARKAGFHTLNASHERTFVSAAFYAKNETPKTSVKKSNKAKKATPRSPSKIDTFINENLEICEVEPSEKCSDGEFLRRLYLDATGLLPDAKTAEDFLKSQDKAKREKAVNKVMGSPEFLDMLSMRLSDVLRIKSEFPSNLWPNAAQAYHTWIRDSLESGVPYDILAREMLLSSGSNFKNPPVNFYRAVNEKNAENFAEAAALVFMGVRTNCVKCHPHPEESWTEEDGKKFAAIFKHLSFKKSKEWKEEILTFDIPGKNPQEFQIFGEKITSEAGKDPREAFVKWLTDEKNPYFAKIAVNRIWHWIFGAGITNPADDLRPNKISSNPKLEKYLEDVFVKSGYDLKAVFKEIFLSDAYSRSSRTNPSNANDDTLFSRHIPARLDAESLNDIISGIFGVYQPFKSITPEPYAFWPEDFRAIQLHDGSVSNPFLTLFGKPGRNSSHLNDRSNKLSMQQILHLLGSSNINSKLDKSQFLKDLAKQPIPPHKKITTLYLTFLTRFPTQKELDASKKYLEENAKTTYEGLKDIAWALINTKEFLFKL</sequence>
<keyword evidence="2" id="KW-0732">Signal</keyword>
<feature type="signal peptide" evidence="2">
    <location>
        <begin position="1"/>
        <end position="19"/>
    </location>
</feature>
<dbReference type="InterPro" id="IPR022655">
    <property type="entry name" value="DUF1553"/>
</dbReference>
<dbReference type="PANTHER" id="PTHR35889:SF3">
    <property type="entry name" value="F-BOX DOMAIN-CONTAINING PROTEIN"/>
    <property type="match status" value="1"/>
</dbReference>
<dbReference type="Pfam" id="PF07587">
    <property type="entry name" value="PSD1"/>
    <property type="match status" value="1"/>
</dbReference>
<accession>A0ABU4WH54</accession>
<name>A0ABU4WH54_9BACT</name>
<evidence type="ECO:0000256" key="2">
    <source>
        <dbReference type="SAM" id="SignalP"/>
    </source>
</evidence>
<evidence type="ECO:0000313" key="6">
    <source>
        <dbReference type="Proteomes" id="UP001275932"/>
    </source>
</evidence>
<dbReference type="Proteomes" id="UP001275932">
    <property type="component" value="Unassembled WGS sequence"/>
</dbReference>
<dbReference type="InterPro" id="IPR011444">
    <property type="entry name" value="DUF1549"/>
</dbReference>
<keyword evidence="6" id="KW-1185">Reference proteome</keyword>
<proteinExistence type="predicted"/>
<dbReference type="Pfam" id="PF07583">
    <property type="entry name" value="PSCyt2"/>
    <property type="match status" value="1"/>
</dbReference>
<evidence type="ECO:0000259" key="4">
    <source>
        <dbReference type="Pfam" id="PF07587"/>
    </source>
</evidence>
<comment type="caution">
    <text evidence="5">The sequence shown here is derived from an EMBL/GenBank/DDBJ whole genome shotgun (WGS) entry which is preliminary data.</text>
</comment>
<evidence type="ECO:0000313" key="5">
    <source>
        <dbReference type="EMBL" id="MDX8415880.1"/>
    </source>
</evidence>
<reference evidence="5 6" key="1">
    <citation type="submission" date="2022-03" db="EMBL/GenBank/DDBJ databases">
        <title>Novel taxa within the pig intestine.</title>
        <authorList>
            <person name="Wylensek D."/>
            <person name="Bishof K."/>
            <person name="Afrizal A."/>
            <person name="Clavel T."/>
        </authorList>
    </citation>
    <scope>NUCLEOTIDE SEQUENCE [LARGE SCALE GENOMIC DNA]</scope>
    <source>
        <strain evidence="5 6">CLA-KB-P66</strain>
    </source>
</reference>
<feature type="domain" description="DUF1549" evidence="3">
    <location>
        <begin position="152"/>
        <end position="339"/>
    </location>
</feature>